<accession>A0A543C128</accession>
<dbReference type="RefSeq" id="WP_221640665.1">
    <property type="nucleotide sequence ID" value="NZ_VFOZ01000002.1"/>
</dbReference>
<proteinExistence type="predicted"/>
<organism evidence="1 2">
    <name type="scientific">Actinoallomurus bryophytorum</name>
    <dbReference type="NCBI Taxonomy" id="1490222"/>
    <lineage>
        <taxon>Bacteria</taxon>
        <taxon>Bacillati</taxon>
        <taxon>Actinomycetota</taxon>
        <taxon>Actinomycetes</taxon>
        <taxon>Streptosporangiales</taxon>
        <taxon>Thermomonosporaceae</taxon>
        <taxon>Actinoallomurus</taxon>
    </lineage>
</organism>
<evidence type="ECO:0000313" key="2">
    <source>
        <dbReference type="Proteomes" id="UP000316096"/>
    </source>
</evidence>
<comment type="caution">
    <text evidence="1">The sequence shown here is derived from an EMBL/GenBank/DDBJ whole genome shotgun (WGS) entry which is preliminary data.</text>
</comment>
<dbReference type="EMBL" id="VFOZ01000002">
    <property type="protein sequence ID" value="TQL90726.1"/>
    <property type="molecule type" value="Genomic_DNA"/>
</dbReference>
<dbReference type="Proteomes" id="UP000316096">
    <property type="component" value="Unassembled WGS sequence"/>
</dbReference>
<sequence>MSASPKWRAAQLGLAFVGAATALTALGYQTGPAVADTASDSTIANVQVSGAITLTGLTDAFTLTGVAGTTPTTGGSPVTMTVTTNNFAGYNVTVVPAALNLIGAIPGNGDVIPANTLEVDGPAQGGAYAHLTYPTPLVVATKASASAPGGDLITNNYRITIPFVRPDTYTGTLNYVATTL</sequence>
<protein>
    <recommendedName>
        <fullName evidence="3">Ribosomally synthesized peptide with SipW-like signal peptide</fullName>
    </recommendedName>
</protein>
<keyword evidence="2" id="KW-1185">Reference proteome</keyword>
<gene>
    <name evidence="1" type="ORF">FB559_8039</name>
</gene>
<reference evidence="1 2" key="1">
    <citation type="submission" date="2019-06" db="EMBL/GenBank/DDBJ databases">
        <title>Sequencing the genomes of 1000 actinobacteria strains.</title>
        <authorList>
            <person name="Klenk H.-P."/>
        </authorList>
    </citation>
    <scope>NUCLEOTIDE SEQUENCE [LARGE SCALE GENOMIC DNA]</scope>
    <source>
        <strain evidence="1 2">DSM 102200</strain>
    </source>
</reference>
<evidence type="ECO:0000313" key="1">
    <source>
        <dbReference type="EMBL" id="TQL90726.1"/>
    </source>
</evidence>
<dbReference type="AlphaFoldDB" id="A0A543C128"/>
<evidence type="ECO:0008006" key="3">
    <source>
        <dbReference type="Google" id="ProtNLM"/>
    </source>
</evidence>
<name>A0A543C128_9ACTN</name>